<dbReference type="SUPFAM" id="SSF48557">
    <property type="entry name" value="L-aspartase-like"/>
    <property type="match status" value="1"/>
</dbReference>
<dbReference type="Gene3D" id="1.10.275.10">
    <property type="entry name" value="Fumarase/aspartase (N-terminal domain)"/>
    <property type="match status" value="1"/>
</dbReference>
<dbReference type="NCBIfam" id="TIGR01226">
    <property type="entry name" value="phe_am_lyase"/>
    <property type="match status" value="1"/>
</dbReference>
<dbReference type="PANTHER" id="PTHR10362">
    <property type="entry name" value="HISTIDINE AMMONIA-LYASE"/>
    <property type="match status" value="1"/>
</dbReference>
<dbReference type="GO" id="GO:0006559">
    <property type="term" value="P:L-phenylalanine catabolic process"/>
    <property type="evidence" value="ECO:0007669"/>
    <property type="project" value="InterPro"/>
</dbReference>
<dbReference type="PROSITE" id="PS00488">
    <property type="entry name" value="PAL_HISTIDASE"/>
    <property type="match status" value="1"/>
</dbReference>
<proteinExistence type="inferred from homology"/>
<dbReference type="Gene3D" id="1.20.200.10">
    <property type="entry name" value="Fumarase/aspartase (Central domain)"/>
    <property type="match status" value="1"/>
</dbReference>
<evidence type="ECO:0000313" key="4">
    <source>
        <dbReference type="Proteomes" id="UP000799770"/>
    </source>
</evidence>
<dbReference type="CDD" id="cd00332">
    <property type="entry name" value="PAL-HAL"/>
    <property type="match status" value="1"/>
</dbReference>
<accession>A0A6A5ZC28</accession>
<dbReference type="AlphaFoldDB" id="A0A6A5ZC28"/>
<dbReference type="InterPro" id="IPR008948">
    <property type="entry name" value="L-Aspartase-like"/>
</dbReference>
<dbReference type="GO" id="GO:0005737">
    <property type="term" value="C:cytoplasm"/>
    <property type="evidence" value="ECO:0007669"/>
    <property type="project" value="InterPro"/>
</dbReference>
<evidence type="ECO:0000256" key="1">
    <source>
        <dbReference type="ARBA" id="ARBA00007238"/>
    </source>
</evidence>
<gene>
    <name evidence="3" type="ORF">BDV96DRAFT_492362</name>
</gene>
<dbReference type="InterPro" id="IPR005922">
    <property type="entry name" value="Phe_NH3-lyase"/>
</dbReference>
<dbReference type="EMBL" id="ML977322">
    <property type="protein sequence ID" value="KAF2115958.1"/>
    <property type="molecule type" value="Genomic_DNA"/>
</dbReference>
<sequence>MTPAQERTLARLVSSQWRNLRNIQRVYVDGASLNLANLTAVAKGQAVASLIENHKLIEKVDASVDVLHKRLSNGETVYGVNTGYGGSADVRCEPHQMYTMQQALLQLQHTGILPVPSSDGHVTFHSNTIASTLQERWVRAAMLIRANSVVRGHSAVRGTTIKTLLTLLDHDIIPLIPTRGSISASGDLQPLSYIAGLLEGNPGIYCWIGLEGNRRIVTASKALQSIELPPTHFGPKEALGLVNGTAISCAIGAMTLNAMNSLFALSQLLTAMNVEAVLGTATSFAPFISQVRPHPGQAEVASTILSALKGSKLASPVLSDHAGGHTLFQDRYSLRTVPQWLGPFAEDLLLANKQIEVEMNSTTDNPLIDPETGDIYHGGNFQAVSVTSAMEKTRLAAQAVGRMLFAQFTEMVNHATNRGLPPNLSADEPSTSFTLKGVDINMAAYMSELGFLANPVHSHVQIAEMGNQSLNSLALISARYTDQSVEILTMMCAATLYGVCQALDLRAMIHDFEVQFKRR</sequence>
<dbReference type="GO" id="GO:0016841">
    <property type="term" value="F:ammonia-lyase activity"/>
    <property type="evidence" value="ECO:0007669"/>
    <property type="project" value="InterPro"/>
</dbReference>
<organism evidence="3 4">
    <name type="scientific">Lophiotrema nucula</name>
    <dbReference type="NCBI Taxonomy" id="690887"/>
    <lineage>
        <taxon>Eukaryota</taxon>
        <taxon>Fungi</taxon>
        <taxon>Dikarya</taxon>
        <taxon>Ascomycota</taxon>
        <taxon>Pezizomycotina</taxon>
        <taxon>Dothideomycetes</taxon>
        <taxon>Pleosporomycetidae</taxon>
        <taxon>Pleosporales</taxon>
        <taxon>Lophiotremataceae</taxon>
        <taxon>Lophiotrema</taxon>
    </lineage>
</organism>
<keyword evidence="4" id="KW-1185">Reference proteome</keyword>
<protein>
    <submittedName>
        <fullName evidence="3">L-Aspartase-like protein</fullName>
    </submittedName>
</protein>
<dbReference type="InterPro" id="IPR024083">
    <property type="entry name" value="Fumarase/histidase_N"/>
</dbReference>
<dbReference type="Pfam" id="PF00221">
    <property type="entry name" value="Lyase_aromatic"/>
    <property type="match status" value="1"/>
</dbReference>
<dbReference type="InterPro" id="IPR022313">
    <property type="entry name" value="Phe/His_NH3-lyase_AS"/>
</dbReference>
<reference evidence="3" key="1">
    <citation type="journal article" date="2020" name="Stud. Mycol.">
        <title>101 Dothideomycetes genomes: a test case for predicting lifestyles and emergence of pathogens.</title>
        <authorList>
            <person name="Haridas S."/>
            <person name="Albert R."/>
            <person name="Binder M."/>
            <person name="Bloem J."/>
            <person name="Labutti K."/>
            <person name="Salamov A."/>
            <person name="Andreopoulos B."/>
            <person name="Baker S."/>
            <person name="Barry K."/>
            <person name="Bills G."/>
            <person name="Bluhm B."/>
            <person name="Cannon C."/>
            <person name="Castanera R."/>
            <person name="Culley D."/>
            <person name="Daum C."/>
            <person name="Ezra D."/>
            <person name="Gonzalez J."/>
            <person name="Henrissat B."/>
            <person name="Kuo A."/>
            <person name="Liang C."/>
            <person name="Lipzen A."/>
            <person name="Lutzoni F."/>
            <person name="Magnuson J."/>
            <person name="Mondo S."/>
            <person name="Nolan M."/>
            <person name="Ohm R."/>
            <person name="Pangilinan J."/>
            <person name="Park H.-J."/>
            <person name="Ramirez L."/>
            <person name="Alfaro M."/>
            <person name="Sun H."/>
            <person name="Tritt A."/>
            <person name="Yoshinaga Y."/>
            <person name="Zwiers L.-H."/>
            <person name="Turgeon B."/>
            <person name="Goodwin S."/>
            <person name="Spatafora J."/>
            <person name="Crous P."/>
            <person name="Grigoriev I."/>
        </authorList>
    </citation>
    <scope>NUCLEOTIDE SEQUENCE</scope>
    <source>
        <strain evidence="3">CBS 627.86</strain>
    </source>
</reference>
<keyword evidence="2" id="KW-0456">Lyase</keyword>
<dbReference type="OrthoDB" id="10051290at2759"/>
<evidence type="ECO:0000256" key="2">
    <source>
        <dbReference type="RuleBase" id="RU003954"/>
    </source>
</evidence>
<evidence type="ECO:0000313" key="3">
    <source>
        <dbReference type="EMBL" id="KAF2115958.1"/>
    </source>
</evidence>
<dbReference type="InterPro" id="IPR001106">
    <property type="entry name" value="Aromatic_Lyase"/>
</dbReference>
<dbReference type="Proteomes" id="UP000799770">
    <property type="component" value="Unassembled WGS sequence"/>
</dbReference>
<name>A0A6A5ZC28_9PLEO</name>
<comment type="similarity">
    <text evidence="1 2">Belongs to the PAL/histidase family.</text>
</comment>